<dbReference type="SUPFAM" id="SSF53822">
    <property type="entry name" value="Periplasmic binding protein-like I"/>
    <property type="match status" value="1"/>
</dbReference>
<evidence type="ECO:0000313" key="2">
    <source>
        <dbReference type="EMBL" id="KAJ8307552.1"/>
    </source>
</evidence>
<keyword evidence="3" id="KW-1185">Reference proteome</keyword>
<dbReference type="EMBL" id="JARBDR010000793">
    <property type="protein sequence ID" value="KAJ8307552.1"/>
    <property type="molecule type" value="Genomic_DNA"/>
</dbReference>
<accession>A0ABQ9EQM4</accession>
<name>A0ABQ9EQM4_TEGGR</name>
<evidence type="ECO:0000313" key="3">
    <source>
        <dbReference type="Proteomes" id="UP001217089"/>
    </source>
</evidence>
<gene>
    <name evidence="2" type="ORF">KUTeg_015636</name>
</gene>
<dbReference type="Gene3D" id="3.40.50.2300">
    <property type="match status" value="1"/>
</dbReference>
<keyword evidence="1" id="KW-0472">Membrane</keyword>
<keyword evidence="1" id="KW-0812">Transmembrane</keyword>
<organism evidence="2 3">
    <name type="scientific">Tegillarca granosa</name>
    <name type="common">Malaysian cockle</name>
    <name type="synonym">Anadara granosa</name>
    <dbReference type="NCBI Taxonomy" id="220873"/>
    <lineage>
        <taxon>Eukaryota</taxon>
        <taxon>Metazoa</taxon>
        <taxon>Spiralia</taxon>
        <taxon>Lophotrochozoa</taxon>
        <taxon>Mollusca</taxon>
        <taxon>Bivalvia</taxon>
        <taxon>Autobranchia</taxon>
        <taxon>Pteriomorphia</taxon>
        <taxon>Arcoida</taxon>
        <taxon>Arcoidea</taxon>
        <taxon>Arcidae</taxon>
        <taxon>Tegillarca</taxon>
    </lineage>
</organism>
<keyword evidence="1" id="KW-1133">Transmembrane helix</keyword>
<dbReference type="Proteomes" id="UP001217089">
    <property type="component" value="Unassembled WGS sequence"/>
</dbReference>
<proteinExistence type="predicted"/>
<feature type="transmembrane region" description="Helical" evidence="1">
    <location>
        <begin position="12"/>
        <end position="30"/>
    </location>
</feature>
<sequence>MNFIKPALITQVNIFITAFYDAFIVYANVLNETLLESGNYLDGINMNRKIWGRTFEGINIK</sequence>
<comment type="caution">
    <text evidence="2">The sequence shown here is derived from an EMBL/GenBank/DDBJ whole genome shotgun (WGS) entry which is preliminary data.</text>
</comment>
<dbReference type="InterPro" id="IPR028082">
    <property type="entry name" value="Peripla_BP_I"/>
</dbReference>
<evidence type="ECO:0000256" key="1">
    <source>
        <dbReference type="SAM" id="Phobius"/>
    </source>
</evidence>
<protein>
    <submittedName>
        <fullName evidence="2">Uncharacterized protein</fullName>
    </submittedName>
</protein>
<reference evidence="2 3" key="1">
    <citation type="submission" date="2022-12" db="EMBL/GenBank/DDBJ databases">
        <title>Chromosome-level genome of Tegillarca granosa.</title>
        <authorList>
            <person name="Kim J."/>
        </authorList>
    </citation>
    <scope>NUCLEOTIDE SEQUENCE [LARGE SCALE GENOMIC DNA]</scope>
    <source>
        <strain evidence="2">Teg-2019</strain>
        <tissue evidence="2">Adductor muscle</tissue>
    </source>
</reference>